<dbReference type="Proteomes" id="UP000010367">
    <property type="component" value="Chromosome"/>
</dbReference>
<accession>K9TMZ0</accession>
<protein>
    <submittedName>
        <fullName evidence="3">Putative peptidoglycan-binding domain-containing protein</fullName>
    </submittedName>
</protein>
<keyword evidence="1" id="KW-1133">Transmembrane helix</keyword>
<evidence type="ECO:0000313" key="4">
    <source>
        <dbReference type="Proteomes" id="UP000010367"/>
    </source>
</evidence>
<keyword evidence="1" id="KW-0812">Transmembrane</keyword>
<dbReference type="eggNOG" id="COG3409">
    <property type="taxonomic scope" value="Bacteria"/>
</dbReference>
<dbReference type="PATRIC" id="fig|56110.3.peg.4804"/>
<dbReference type="Gene3D" id="1.10.101.10">
    <property type="entry name" value="PGBD-like superfamily/PGBD"/>
    <property type="match status" value="3"/>
</dbReference>
<keyword evidence="4" id="KW-1185">Reference proteome</keyword>
<dbReference type="InterPro" id="IPR036366">
    <property type="entry name" value="PGBDSf"/>
</dbReference>
<proteinExistence type="predicted"/>
<dbReference type="OrthoDB" id="6197780at2"/>
<dbReference type="RefSeq" id="WP_015150140.1">
    <property type="nucleotide sequence ID" value="NC_019693.1"/>
</dbReference>
<dbReference type="KEGG" id="oac:Oscil6304_3975"/>
<dbReference type="PANTHER" id="PTHR41533">
    <property type="entry name" value="L,D-TRANSPEPTIDASE HI_1667-RELATED"/>
    <property type="match status" value="1"/>
</dbReference>
<feature type="domain" description="Peptidoglycan binding-like" evidence="2">
    <location>
        <begin position="167"/>
        <end position="222"/>
    </location>
</feature>
<dbReference type="InterPro" id="IPR002477">
    <property type="entry name" value="Peptidoglycan-bd-like"/>
</dbReference>
<dbReference type="STRING" id="56110.Oscil6304_3975"/>
<dbReference type="AlphaFoldDB" id="K9TMZ0"/>
<dbReference type="Pfam" id="PF01471">
    <property type="entry name" value="PG_binding_1"/>
    <property type="match status" value="3"/>
</dbReference>
<sequence length="380" mass="42112">MYFDCTFNDTTMETFAYLQLFLVYDAPSASLEPLAPGVRKFWAEFKGKKFSSAGLIRWFSVALTVALLSMATQVLAYQRGDESEAVRSIQVRLQQLGYLNVNPTGFYGELTEQAVNRFQRDNSLPVTGRVDPQTLTAIERLLRPDPSFGQVTQVGTSNQVLRFGDSGLQVSALQDQLRQLGYLNRTATAQFDFETQQAVLRFQQAFNIQQTGEVGPTTRGVLDRQLARVPATQPWQSAGPIATGNATGNLKLGDRGIAVKSLQERLITAGYAIGTADGTFGPRTEEALRQFQLSFGLVPSGVASADTRQALDRKFYVVVIPKRNTLALSAVREIFPDAFEAENRLGNYIHAGSYLRREVAETRAKLLKQRGLIDTRVAYF</sequence>
<dbReference type="HOGENOM" id="CLU_048078_0_0_3"/>
<dbReference type="InterPro" id="IPR036365">
    <property type="entry name" value="PGBD-like_sf"/>
</dbReference>
<reference evidence="3 4" key="1">
    <citation type="submission" date="2012-06" db="EMBL/GenBank/DDBJ databases">
        <title>Finished chromosome of genome of Oscillatoria acuminata PCC 6304.</title>
        <authorList>
            <consortium name="US DOE Joint Genome Institute"/>
            <person name="Gugger M."/>
            <person name="Coursin T."/>
            <person name="Rippka R."/>
            <person name="Tandeau De Marsac N."/>
            <person name="Huntemann M."/>
            <person name="Wei C.-L."/>
            <person name="Han J."/>
            <person name="Detter J.C."/>
            <person name="Han C."/>
            <person name="Tapia R."/>
            <person name="Davenport K."/>
            <person name="Daligault H."/>
            <person name="Erkkila T."/>
            <person name="Gu W."/>
            <person name="Munk A.C.C."/>
            <person name="Teshima H."/>
            <person name="Xu Y."/>
            <person name="Chain P."/>
            <person name="Chen A."/>
            <person name="Krypides N."/>
            <person name="Mavromatis K."/>
            <person name="Markowitz V."/>
            <person name="Szeto E."/>
            <person name="Ivanova N."/>
            <person name="Mikhailova N."/>
            <person name="Ovchinnikova G."/>
            <person name="Pagani I."/>
            <person name="Pati A."/>
            <person name="Goodwin L."/>
            <person name="Peters L."/>
            <person name="Pitluck S."/>
            <person name="Woyke T."/>
            <person name="Kerfeld C."/>
        </authorList>
    </citation>
    <scope>NUCLEOTIDE SEQUENCE [LARGE SCALE GENOMIC DNA]</scope>
    <source>
        <strain evidence="3 4">PCC 6304</strain>
    </source>
</reference>
<evidence type="ECO:0000259" key="2">
    <source>
        <dbReference type="Pfam" id="PF01471"/>
    </source>
</evidence>
<dbReference type="EMBL" id="CP003607">
    <property type="protein sequence ID" value="AFY83516.1"/>
    <property type="molecule type" value="Genomic_DNA"/>
</dbReference>
<evidence type="ECO:0000256" key="1">
    <source>
        <dbReference type="SAM" id="Phobius"/>
    </source>
</evidence>
<feature type="domain" description="Peptidoglycan binding-like" evidence="2">
    <location>
        <begin position="83"/>
        <end position="138"/>
    </location>
</feature>
<name>K9TMZ0_9CYAN</name>
<dbReference type="InterPro" id="IPR052905">
    <property type="entry name" value="LD-transpeptidase_YkuD-like"/>
</dbReference>
<feature type="transmembrane region" description="Helical" evidence="1">
    <location>
        <begin position="55"/>
        <end position="77"/>
    </location>
</feature>
<dbReference type="PANTHER" id="PTHR41533:SF1">
    <property type="entry name" value="L,D-TRANSPEPTIDASE YCBB-RELATED"/>
    <property type="match status" value="1"/>
</dbReference>
<dbReference type="InParanoid" id="K9TMZ0"/>
<dbReference type="SUPFAM" id="SSF47090">
    <property type="entry name" value="PGBD-like"/>
    <property type="match status" value="3"/>
</dbReference>
<gene>
    <name evidence="3" type="ORF">Oscil6304_3975</name>
</gene>
<keyword evidence="1" id="KW-0472">Membrane</keyword>
<feature type="domain" description="Peptidoglycan binding-like" evidence="2">
    <location>
        <begin position="257"/>
        <end position="311"/>
    </location>
</feature>
<evidence type="ECO:0000313" key="3">
    <source>
        <dbReference type="EMBL" id="AFY83516.1"/>
    </source>
</evidence>
<organism evidence="3 4">
    <name type="scientific">Oscillatoria acuminata PCC 6304</name>
    <dbReference type="NCBI Taxonomy" id="56110"/>
    <lineage>
        <taxon>Bacteria</taxon>
        <taxon>Bacillati</taxon>
        <taxon>Cyanobacteriota</taxon>
        <taxon>Cyanophyceae</taxon>
        <taxon>Oscillatoriophycideae</taxon>
        <taxon>Oscillatoriales</taxon>
        <taxon>Oscillatoriaceae</taxon>
        <taxon>Oscillatoria</taxon>
    </lineage>
</organism>